<name>A0ABW1SD11_9PROT</name>
<reference evidence="2" key="1">
    <citation type="journal article" date="2019" name="Int. J. Syst. Evol. Microbiol.">
        <title>The Global Catalogue of Microorganisms (GCM) 10K type strain sequencing project: providing services to taxonomists for standard genome sequencing and annotation.</title>
        <authorList>
            <consortium name="The Broad Institute Genomics Platform"/>
            <consortium name="The Broad Institute Genome Sequencing Center for Infectious Disease"/>
            <person name="Wu L."/>
            <person name="Ma J."/>
        </authorList>
    </citation>
    <scope>NUCLEOTIDE SEQUENCE [LARGE SCALE GENOMIC DNA]</scope>
    <source>
        <strain evidence="2">CGMCC-1.15741</strain>
    </source>
</reference>
<dbReference type="Proteomes" id="UP001596303">
    <property type="component" value="Unassembled WGS sequence"/>
</dbReference>
<gene>
    <name evidence="1" type="ORF">ACFQDM_15605</name>
</gene>
<evidence type="ECO:0000313" key="1">
    <source>
        <dbReference type="EMBL" id="MFC6199510.1"/>
    </source>
</evidence>
<protein>
    <submittedName>
        <fullName evidence="1">Molecular chaperone</fullName>
    </submittedName>
</protein>
<dbReference type="EMBL" id="JBHSSW010000045">
    <property type="protein sequence ID" value="MFC6199510.1"/>
    <property type="molecule type" value="Genomic_DNA"/>
</dbReference>
<accession>A0ABW1SD11</accession>
<dbReference type="InterPro" id="IPR008962">
    <property type="entry name" value="PapD-like_sf"/>
</dbReference>
<keyword evidence="2" id="KW-1185">Reference proteome</keyword>
<dbReference type="Gene3D" id="2.60.40.10">
    <property type="entry name" value="Immunoglobulins"/>
    <property type="match status" value="1"/>
</dbReference>
<sequence>MSVTPIVFDLEAAGRNANTQLRVTNTSTGDIPVAISVSEVTMSEAGEVSAASADDDFVIFPFQALIPPGATQVFRVQYVGDPELEASKSYIFSVAQQPVALPEGVSGIQILYNFEVVGSVSPLGGEADLTLLSSELVTNDDGTRRAALTVKNPSNTHAYLSGSRLELTAKDETGEQVWSRSWRPQEIGQTVGVGLVQPGKDRRFVLPFDLPEGGSSLEASIRYIGRR</sequence>
<comment type="caution">
    <text evidence="1">The sequence shown here is derived from an EMBL/GenBank/DDBJ whole genome shotgun (WGS) entry which is preliminary data.</text>
</comment>
<dbReference type="InterPro" id="IPR013783">
    <property type="entry name" value="Ig-like_fold"/>
</dbReference>
<proteinExistence type="predicted"/>
<dbReference type="RefSeq" id="WP_377380610.1">
    <property type="nucleotide sequence ID" value="NZ_JBHSSW010000045.1"/>
</dbReference>
<organism evidence="1 2">
    <name type="scientific">Ponticaulis profundi</name>
    <dbReference type="NCBI Taxonomy" id="2665222"/>
    <lineage>
        <taxon>Bacteria</taxon>
        <taxon>Pseudomonadati</taxon>
        <taxon>Pseudomonadota</taxon>
        <taxon>Alphaproteobacteria</taxon>
        <taxon>Hyphomonadales</taxon>
        <taxon>Hyphomonadaceae</taxon>
        <taxon>Ponticaulis</taxon>
    </lineage>
</organism>
<evidence type="ECO:0000313" key="2">
    <source>
        <dbReference type="Proteomes" id="UP001596303"/>
    </source>
</evidence>
<dbReference type="SUPFAM" id="SSF49354">
    <property type="entry name" value="PapD-like"/>
    <property type="match status" value="1"/>
</dbReference>